<organism evidence="4">
    <name type="scientific">Calcidiscus leptoporus</name>
    <dbReference type="NCBI Taxonomy" id="127549"/>
    <lineage>
        <taxon>Eukaryota</taxon>
        <taxon>Haptista</taxon>
        <taxon>Haptophyta</taxon>
        <taxon>Prymnesiophyceae</taxon>
        <taxon>Coccolithales</taxon>
        <taxon>Calcidiscaceae</taxon>
        <taxon>Calcidiscus</taxon>
    </lineage>
</organism>
<gene>
    <name evidence="4" type="ORF">CLEP1334_LOCUS12957</name>
</gene>
<feature type="transmembrane region" description="Helical" evidence="3">
    <location>
        <begin position="233"/>
        <end position="251"/>
    </location>
</feature>
<evidence type="ECO:0000256" key="1">
    <source>
        <dbReference type="SAM" id="Coils"/>
    </source>
</evidence>
<reference evidence="4" key="1">
    <citation type="submission" date="2021-01" db="EMBL/GenBank/DDBJ databases">
        <authorList>
            <person name="Corre E."/>
            <person name="Pelletier E."/>
            <person name="Niang G."/>
            <person name="Scheremetjew M."/>
            <person name="Finn R."/>
            <person name="Kale V."/>
            <person name="Holt S."/>
            <person name="Cochrane G."/>
            <person name="Meng A."/>
            <person name="Brown T."/>
            <person name="Cohen L."/>
        </authorList>
    </citation>
    <scope>NUCLEOTIDE SEQUENCE</scope>
    <source>
        <strain evidence="4">RCC1130</strain>
    </source>
</reference>
<feature type="transmembrane region" description="Helical" evidence="3">
    <location>
        <begin position="32"/>
        <end position="54"/>
    </location>
</feature>
<feature type="compositionally biased region" description="Polar residues" evidence="2">
    <location>
        <begin position="540"/>
        <end position="580"/>
    </location>
</feature>
<feature type="region of interest" description="Disordered" evidence="2">
    <location>
        <begin position="367"/>
        <end position="388"/>
    </location>
</feature>
<feature type="transmembrane region" description="Helical" evidence="3">
    <location>
        <begin position="108"/>
        <end position="131"/>
    </location>
</feature>
<proteinExistence type="predicted"/>
<sequence>MPPPQPPSHPPPPLAWTSTFEVGDWELTTHQLRLLVCWLALCVPFSAASLWVIVRETLATPPTLRSTDLVPVYLALVQLLSTLLWLTFLPSEPPASLWGADGPTDPTSGWFTVGLACLLLPALAATVWLLVLLLHHDLLDARAALASEGAFEVLILLSVFGSAELVRLVPWSQAHIRWGAAIELLRLLPLSLAQLTYTYLVVERRHFEGDPLGLAEQLDAKHLYFGVGGTPEAVAFVVTLVTALSLVFALARPALRLRRADPWAAASAAWSERAKRSNSWLPPASDGIDLRRGEAVLGEPVLGEGVDGSPSSTYSTQPAPSPCLSPAMVSRLQAAQLRYEEAVSSAGNSISSAGVALGVSLSAAASTVTSATRRNSPSPGQAGRSSSADADGAFLAAAFRLVRTPSGMERVLELQELKQRASTAKRNSASEYKELKRRMQEKRREVLGELSLALEEAESSLAPLELEYVRVHGRGPAPEDWASDPELHYMAAQAARRDELAALLDSADGGARACEPLPSRTPTGAGAGRSPRASPRAGLSSLSRSTPTCMSSGSSQQDANSRATPTLSTPQVQAMSWLHNQSERSDSLSGSSGMRVARI</sequence>
<feature type="compositionally biased region" description="Polar residues" evidence="2">
    <location>
        <begin position="309"/>
        <end position="318"/>
    </location>
</feature>
<feature type="region of interest" description="Disordered" evidence="2">
    <location>
        <begin position="300"/>
        <end position="321"/>
    </location>
</feature>
<dbReference type="AlphaFoldDB" id="A0A7S0NVW9"/>
<keyword evidence="1" id="KW-0175">Coiled coil</keyword>
<accession>A0A7S0NVW9</accession>
<keyword evidence="3" id="KW-1133">Transmembrane helix</keyword>
<name>A0A7S0NVW9_9EUKA</name>
<protein>
    <submittedName>
        <fullName evidence="4">Uncharacterized protein</fullName>
    </submittedName>
</protein>
<evidence type="ECO:0000313" key="4">
    <source>
        <dbReference type="EMBL" id="CAD8537675.1"/>
    </source>
</evidence>
<dbReference type="EMBL" id="HBER01025677">
    <property type="protein sequence ID" value="CAD8537675.1"/>
    <property type="molecule type" value="Transcribed_RNA"/>
</dbReference>
<keyword evidence="3" id="KW-0472">Membrane</keyword>
<feature type="coiled-coil region" evidence="1">
    <location>
        <begin position="414"/>
        <end position="445"/>
    </location>
</feature>
<evidence type="ECO:0000256" key="2">
    <source>
        <dbReference type="SAM" id="MobiDB-lite"/>
    </source>
</evidence>
<feature type="transmembrane region" description="Helical" evidence="3">
    <location>
        <begin position="66"/>
        <end position="88"/>
    </location>
</feature>
<evidence type="ECO:0000256" key="3">
    <source>
        <dbReference type="SAM" id="Phobius"/>
    </source>
</evidence>
<feature type="region of interest" description="Disordered" evidence="2">
    <location>
        <begin position="510"/>
        <end position="599"/>
    </location>
</feature>
<feature type="transmembrane region" description="Helical" evidence="3">
    <location>
        <begin position="143"/>
        <end position="163"/>
    </location>
</feature>
<keyword evidence="3" id="KW-0812">Transmembrane</keyword>